<dbReference type="RefSeq" id="WP_108686258.1">
    <property type="nucleotide sequence ID" value="NZ_QCYK01000001.1"/>
</dbReference>
<dbReference type="PANTHER" id="PTHR12390:SF0">
    <property type="entry name" value="UROPORPHYRINOGEN-III SYNTHASE"/>
    <property type="match status" value="1"/>
</dbReference>
<dbReference type="GO" id="GO:0004852">
    <property type="term" value="F:uroporphyrinogen-III synthase activity"/>
    <property type="evidence" value="ECO:0007669"/>
    <property type="project" value="InterPro"/>
</dbReference>
<dbReference type="CDD" id="cd06578">
    <property type="entry name" value="HemD"/>
    <property type="match status" value="1"/>
</dbReference>
<accession>A0A2T7BPR9</accession>
<dbReference type="InterPro" id="IPR039793">
    <property type="entry name" value="UROS/Hem4"/>
</dbReference>
<dbReference type="AlphaFoldDB" id="A0A2T7BPR9"/>
<sequence length="235" mass="25402">MPSKPFRILSTKVLSEGVAALAARDHVVLDMQDFIDITFLPAAAVHELMASIPEDAWVVFTSANASRSFASTGLQRPHWRVASLQGATKAALPEGMHLARTAPDAAALAALLVQEPGLQEVYFCCGDMRRDTIPQQLQQHNIHVFEKVVYHNTATPHRIRETYDAVLFFSPTAVKSFFAVNALPATTICFAIGSTTGAALQASTHNNIITADSPAAATLLQTAIDHLEHLYNSKA</sequence>
<dbReference type="OrthoDB" id="1523900at2"/>
<dbReference type="SUPFAM" id="SSF69618">
    <property type="entry name" value="HemD-like"/>
    <property type="match status" value="1"/>
</dbReference>
<feature type="domain" description="Tetrapyrrole biosynthesis uroporphyrinogen III synthase" evidence="1">
    <location>
        <begin position="41"/>
        <end position="220"/>
    </location>
</feature>
<dbReference type="PANTHER" id="PTHR12390">
    <property type="entry name" value="UROPORPHYRINOGEN III SYNTHASE"/>
    <property type="match status" value="1"/>
</dbReference>
<dbReference type="GO" id="GO:0006780">
    <property type="term" value="P:uroporphyrinogen III biosynthetic process"/>
    <property type="evidence" value="ECO:0007669"/>
    <property type="project" value="InterPro"/>
</dbReference>
<proteinExistence type="predicted"/>
<keyword evidence="3" id="KW-1185">Reference proteome</keyword>
<name>A0A2T7BPR9_9BACT</name>
<dbReference type="Gene3D" id="3.40.50.10090">
    <property type="match status" value="2"/>
</dbReference>
<dbReference type="InterPro" id="IPR003754">
    <property type="entry name" value="4pyrrol_synth_uPrphyn_synth"/>
</dbReference>
<dbReference type="Proteomes" id="UP000244450">
    <property type="component" value="Unassembled WGS sequence"/>
</dbReference>
<dbReference type="EMBL" id="QCYK01000001">
    <property type="protein sequence ID" value="PUZ29621.1"/>
    <property type="molecule type" value="Genomic_DNA"/>
</dbReference>
<evidence type="ECO:0000313" key="2">
    <source>
        <dbReference type="EMBL" id="PUZ29621.1"/>
    </source>
</evidence>
<organism evidence="2 3">
    <name type="scientific">Chitinophaga parva</name>
    <dbReference type="NCBI Taxonomy" id="2169414"/>
    <lineage>
        <taxon>Bacteria</taxon>
        <taxon>Pseudomonadati</taxon>
        <taxon>Bacteroidota</taxon>
        <taxon>Chitinophagia</taxon>
        <taxon>Chitinophagales</taxon>
        <taxon>Chitinophagaceae</taxon>
        <taxon>Chitinophaga</taxon>
    </lineage>
</organism>
<evidence type="ECO:0000313" key="3">
    <source>
        <dbReference type="Proteomes" id="UP000244450"/>
    </source>
</evidence>
<reference evidence="2 3" key="1">
    <citation type="submission" date="2018-04" db="EMBL/GenBank/DDBJ databases">
        <title>Chitinophaga fuyangensis sp. nov., isolated from soil in a chemical factory.</title>
        <authorList>
            <person name="Chen K."/>
        </authorList>
    </citation>
    <scope>NUCLEOTIDE SEQUENCE [LARGE SCALE GENOMIC DNA]</scope>
    <source>
        <strain evidence="2 3">LY-1</strain>
    </source>
</reference>
<comment type="caution">
    <text evidence="2">The sequence shown here is derived from an EMBL/GenBank/DDBJ whole genome shotgun (WGS) entry which is preliminary data.</text>
</comment>
<protein>
    <recommendedName>
        <fullName evidence="1">Tetrapyrrole biosynthesis uroporphyrinogen III synthase domain-containing protein</fullName>
    </recommendedName>
</protein>
<dbReference type="GO" id="GO:0005829">
    <property type="term" value="C:cytosol"/>
    <property type="evidence" value="ECO:0007669"/>
    <property type="project" value="TreeGrafter"/>
</dbReference>
<dbReference type="Pfam" id="PF02602">
    <property type="entry name" value="HEM4"/>
    <property type="match status" value="1"/>
</dbReference>
<dbReference type="InterPro" id="IPR036108">
    <property type="entry name" value="4pyrrol_syn_uPrphyn_synt_sf"/>
</dbReference>
<gene>
    <name evidence="2" type="ORF">DCC81_09315</name>
</gene>
<evidence type="ECO:0000259" key="1">
    <source>
        <dbReference type="Pfam" id="PF02602"/>
    </source>
</evidence>